<evidence type="ECO:0000256" key="1">
    <source>
        <dbReference type="SAM" id="MobiDB-lite"/>
    </source>
</evidence>
<dbReference type="Proteomes" id="UP001309876">
    <property type="component" value="Unassembled WGS sequence"/>
</dbReference>
<accession>A0AAN7SUF9</accession>
<dbReference type="EMBL" id="JAVRRJ010000009">
    <property type="protein sequence ID" value="KAK5081694.1"/>
    <property type="molecule type" value="Genomic_DNA"/>
</dbReference>
<gene>
    <name evidence="2" type="ORF">LTR05_007827</name>
</gene>
<organism evidence="2 3">
    <name type="scientific">Lithohypha guttulata</name>
    <dbReference type="NCBI Taxonomy" id="1690604"/>
    <lineage>
        <taxon>Eukaryota</taxon>
        <taxon>Fungi</taxon>
        <taxon>Dikarya</taxon>
        <taxon>Ascomycota</taxon>
        <taxon>Pezizomycotina</taxon>
        <taxon>Eurotiomycetes</taxon>
        <taxon>Chaetothyriomycetidae</taxon>
        <taxon>Chaetothyriales</taxon>
        <taxon>Trichomeriaceae</taxon>
        <taxon>Lithohypha</taxon>
    </lineage>
</organism>
<evidence type="ECO:0000313" key="2">
    <source>
        <dbReference type="EMBL" id="KAK5081694.1"/>
    </source>
</evidence>
<name>A0AAN7SUF9_9EURO</name>
<feature type="compositionally biased region" description="Basic and acidic residues" evidence="1">
    <location>
        <begin position="551"/>
        <end position="567"/>
    </location>
</feature>
<comment type="caution">
    <text evidence="2">The sequence shown here is derived from an EMBL/GenBank/DDBJ whole genome shotgun (WGS) entry which is preliminary data.</text>
</comment>
<feature type="region of interest" description="Disordered" evidence="1">
    <location>
        <begin position="538"/>
        <end position="576"/>
    </location>
</feature>
<reference evidence="2 3" key="1">
    <citation type="submission" date="2023-08" db="EMBL/GenBank/DDBJ databases">
        <title>Black Yeasts Isolated from many extreme environments.</title>
        <authorList>
            <person name="Coleine C."/>
            <person name="Stajich J.E."/>
            <person name="Selbmann L."/>
        </authorList>
    </citation>
    <scope>NUCLEOTIDE SEQUENCE [LARGE SCALE GENOMIC DNA]</scope>
    <source>
        <strain evidence="2 3">CCFEE 5910</strain>
    </source>
</reference>
<sequence length="601" mass="66812">MSTVVWHTKLARTLVQSALFKAKKRTILWQYKPPVQSSFSACCQLGRQQECLTTNESDRRMEKLLNRNAIRPAATWLSATGRDVNIDQILRQLPRIDDDVAEAYPALTKTLTSAVFLVTPGLAHLFDGNNEFFKTAMNQIFQGAKEPFQKQFRRYALVAIVDAVPAISLEPENEKSQMHGYEGLGVCLLPTPRTVEANGEASSDIPIINLVMHIRRANGNPTRTFTYSAPVANTLFVNGHKHTMSRSDWDSFDGAPYLMTNRQELTELDVPLYRSNISEFVHPRFVAKLEELTEPCIIVSSMGNIVRQLQTQAGEIISASSELEKIIPPLVKKKDEVNAGMQLDIFALVYPQTSSIPTKRSKNAPTAPADTTNTQDVHKLLLNKARFHKVTSGGGGWGKKAGLLSLEPGIELRQSSQQEDSLFAASLFELDEVEMPRSEVLCPPGHIIQFLAKWTDTNNNIEDAVRIEKLTAPVKWSNDDYFQPLAVQKFSVGTVRLPETVAHSHSTTAGTDRLVFCPNQFGFLASSGMSFSLFGRKSSDTKPLQSQAEKLGQDDKNLEQSQEDRRGSPMHSTLVQVPNSYIVNVARAGGRLRIEDGEDDL</sequence>
<proteinExistence type="predicted"/>
<dbReference type="AlphaFoldDB" id="A0AAN7SUF9"/>
<evidence type="ECO:0000313" key="3">
    <source>
        <dbReference type="Proteomes" id="UP001309876"/>
    </source>
</evidence>
<protein>
    <submittedName>
        <fullName evidence="2">Uncharacterized protein</fullName>
    </submittedName>
</protein>
<keyword evidence="3" id="KW-1185">Reference proteome</keyword>